<feature type="compositionally biased region" description="Basic residues" evidence="1">
    <location>
        <begin position="1261"/>
        <end position="1273"/>
    </location>
</feature>
<feature type="region of interest" description="Disordered" evidence="1">
    <location>
        <begin position="536"/>
        <end position="586"/>
    </location>
</feature>
<keyword evidence="3" id="KW-1185">Reference proteome</keyword>
<accession>A0ABM3J3W9</accession>
<dbReference type="RefSeq" id="XP_049303923.1">
    <property type="nucleotide sequence ID" value="XM_049447966.1"/>
</dbReference>
<feature type="compositionally biased region" description="Polar residues" evidence="1">
    <location>
        <begin position="624"/>
        <end position="635"/>
    </location>
</feature>
<dbReference type="Pfam" id="PF12348">
    <property type="entry name" value="CLASP_N"/>
    <property type="match status" value="1"/>
</dbReference>
<feature type="region of interest" description="Disordered" evidence="1">
    <location>
        <begin position="1"/>
        <end position="79"/>
    </location>
</feature>
<dbReference type="Proteomes" id="UP001652620">
    <property type="component" value="Chromosome 1"/>
</dbReference>
<evidence type="ECO:0000256" key="1">
    <source>
        <dbReference type="SAM" id="MobiDB-lite"/>
    </source>
</evidence>
<dbReference type="PANTHER" id="PTHR21567:SF88">
    <property type="entry name" value="TOG DOMAIN-CONTAINING PROTEIN"/>
    <property type="match status" value="1"/>
</dbReference>
<feature type="compositionally biased region" description="Low complexity" evidence="1">
    <location>
        <begin position="559"/>
        <end position="583"/>
    </location>
</feature>
<reference evidence="3" key="1">
    <citation type="submission" date="2025-05" db="UniProtKB">
        <authorList>
            <consortium name="RefSeq"/>
        </authorList>
    </citation>
    <scope>NUCLEOTIDE SEQUENCE [LARGE SCALE GENOMIC DNA]</scope>
</reference>
<proteinExistence type="predicted"/>
<dbReference type="SMART" id="SM01349">
    <property type="entry name" value="TOG"/>
    <property type="match status" value="2"/>
</dbReference>
<feature type="domain" description="TOG" evidence="2">
    <location>
        <begin position="1734"/>
        <end position="1959"/>
    </location>
</feature>
<feature type="compositionally biased region" description="Polar residues" evidence="1">
    <location>
        <begin position="1670"/>
        <end position="1688"/>
    </location>
</feature>
<feature type="region of interest" description="Disordered" evidence="1">
    <location>
        <begin position="1141"/>
        <end position="1164"/>
    </location>
</feature>
<dbReference type="InterPro" id="IPR034085">
    <property type="entry name" value="TOG"/>
</dbReference>
<feature type="region of interest" description="Disordered" evidence="1">
    <location>
        <begin position="1580"/>
        <end position="1640"/>
    </location>
</feature>
<evidence type="ECO:0000313" key="3">
    <source>
        <dbReference type="Proteomes" id="UP001652620"/>
    </source>
</evidence>
<feature type="compositionally biased region" description="Low complexity" evidence="1">
    <location>
        <begin position="1514"/>
        <end position="1523"/>
    </location>
</feature>
<feature type="compositionally biased region" description="Low complexity" evidence="1">
    <location>
        <begin position="1318"/>
        <end position="1328"/>
    </location>
</feature>
<reference evidence="4" key="2">
    <citation type="submission" date="2025-08" db="UniProtKB">
        <authorList>
            <consortium name="RefSeq"/>
        </authorList>
    </citation>
    <scope>IDENTIFICATION</scope>
    <source>
        <tissue evidence="4">Adult</tissue>
    </source>
</reference>
<feature type="compositionally biased region" description="Basic and acidic residues" evidence="1">
    <location>
        <begin position="1657"/>
        <end position="1669"/>
    </location>
</feature>
<feature type="compositionally biased region" description="Low complexity" evidence="1">
    <location>
        <begin position="55"/>
        <end position="75"/>
    </location>
</feature>
<dbReference type="InterPro" id="IPR016024">
    <property type="entry name" value="ARM-type_fold"/>
</dbReference>
<feature type="compositionally biased region" description="Low complexity" evidence="1">
    <location>
        <begin position="1141"/>
        <end position="1157"/>
    </location>
</feature>
<dbReference type="Gene3D" id="1.25.10.10">
    <property type="entry name" value="Leucine-rich Repeat Variant"/>
    <property type="match status" value="3"/>
</dbReference>
<evidence type="ECO:0000313" key="4">
    <source>
        <dbReference type="RefSeq" id="XP_049303923.1"/>
    </source>
</evidence>
<organism evidence="3 4">
    <name type="scientific">Bactrocera dorsalis</name>
    <name type="common">Oriental fruit fly</name>
    <name type="synonym">Dacus dorsalis</name>
    <dbReference type="NCBI Taxonomy" id="27457"/>
    <lineage>
        <taxon>Eukaryota</taxon>
        <taxon>Metazoa</taxon>
        <taxon>Ecdysozoa</taxon>
        <taxon>Arthropoda</taxon>
        <taxon>Hexapoda</taxon>
        <taxon>Insecta</taxon>
        <taxon>Pterygota</taxon>
        <taxon>Neoptera</taxon>
        <taxon>Endopterygota</taxon>
        <taxon>Diptera</taxon>
        <taxon>Brachycera</taxon>
        <taxon>Muscomorpha</taxon>
        <taxon>Tephritoidea</taxon>
        <taxon>Tephritidae</taxon>
        <taxon>Bactrocera</taxon>
        <taxon>Bactrocera</taxon>
    </lineage>
</organism>
<protein>
    <submittedName>
        <fullName evidence="4">Uncharacterized protein LOC105227823</fullName>
    </submittedName>
</protein>
<sequence length="1961" mass="215020">MFFRRMFARKDNSGSGSNTAYDYDDEDEVNANGNCHERENVGALGGTTARGKQHNNNSSNGNGTLNNGSGTTSSSDYELQPRRNGLRKYGAATASAGATGTTKHGGSASTLHRAATTGPAIVQLTPLWEHILRTRTLPDNVYPIQIFGEFLERLRDPEWQVRQHALRVFVDVLVVMRADADTYMDPLIPRLVENLGHQAPTVRKGALDCLRVYLAETAMPETILLQILDIGLNQKITNEPFGGRLTCGVMLSLPALVQSTLHTGKRHYILRTAVEMLVQKMGQVTHQEITLKVLSKLRELVGEPEFREYMTKSAYREFNLLCNVYGVEAKMSNGAHRHGNQVYANSTGGTWHLLSKQSANSSWRSSDEEQMLEEAAKGKVIMETEIKINDDTLTMRILEAKDDDFDTEVDTDSSPRKSLDTYPNSLEDEVVCGRLPSATHDSTHEISAVVRLLSDSELEGRFEGLAQAAHQRDNPEYYTVVTPSTPSRTPKRVTFGGEVVKMRTPDSDANNSNNTNNNDNAAAQQTHTLFVTKPGTQNAIDAGGGGGGSSDSSETVQRTIKTTTTTTEITIISTPSTSAASSPVPEEGYKTMALSVEITNDNTKPLPPAASSPITRPRTAASPRRSQTPNNTTDGAATSMASNVSTSTSTTTTNSQSPPKRQDSFGSATLSPHSPFKRLSISPVDSIISPKAPHKPIEVMHNLQRDPSPVRARSARRAESIKTTPQTAEGAELAANSLAKSTAAPRAQTPSPLPPKTWEELDIVDYDTLLDLRSGNWHHRLQGVAQLEEALRNSDTLALVLPCLDSLLRTLLSSERNPDVAEAKKQLLINLITRLPLDNLEERATQIMTGLCRQGGAGANRVCKALMHRLPAASIVLKLLSQEFLHAKSSRFREHALQMVMYALTTFPSTCFDTKTCVTQATYAALNRKRRVRQAALDVLAILGQITTGRAVLDVVQDLAAERDDGPALLSAVRTRLSRKQMPIIGADGQVQYALRVPSPHSAEAADAANGQMGADIEWIVAGVGSVSPGSLKRRGSRRSFRCLPTHCISDVDGIAMGTPCGSFRMNDGDGKRRHAFQSPPDVYSNFRDSSASNNNDLHSHNFQHILGSNLPVQYGQTTKKTANADYSNYMSRRLVAKSCSDSSMEGRSSDSNYTSSSGGGGSGTGCKSNGVGDVGVGNAATNDNCTGISGRFTRQTVNSRFPAMERMDVNNSYKRVHKPPTYMGGMGAYAQLQQQQINMSSTYPKINYVNAQQQQQHQQQQRKRSQQQHQRHTQQSTLAQPVVVGTRAVPAVRGGGGGVYAPDNFRSAENSPKEHNNNNLTPNNNNNAHTDLDGTYTIYTAIDNGGGTPTPQANQQQQKQQQHVLATAANGRRFVNVEKFVMQSNRPGPLDGEAAVIAATAIADMQKQQNNGSKQATPVSNKSVAYSLKSTASAQSADIPSNTNGTYEGQRNEDNETQNPNTDKEDTTDNGSTIQMGALQDACSDNESSSPTPVKWRSEHDVLQLEDVQDLSNASAATASNTPLKKNGSLASLHSKSESIKTQLGDTPTVLSRTQSVKSLLIEEDIEDNSSFVVMDELHSERQGSGLREQTREASASSKEEDADETDNVYNKNVQAPSQPQTPVRSRPQSRSRSPTIAEIKMLSRRNSMIKSMESLYERPPSKQEHIYDQTSTESGSATSSQLNTSIPIKPQHTPLKQKAKTSHFLKNHRRISPVKQAIKMPQAELYPPTLQRFDKPRDALLKTFDQLDSSNWEIIMLGLKSMVRLMRYHPEQLENQMHMVCIQLTRSVRNLRSQVSRAACQATTELFTLKSKCLEQECDDLVCALLHRTADTNRFLRADATRALESMCDNLTPPKILNILTTKGALHQNALVRTTTAKLLHRLVERLGSDKVYTMPRENRDKFFVTGANLLLEGSLETRSYAKSIFRLLSDHPSYNRLLIEVIPARTYRNVEKTLKSIR</sequence>
<feature type="domain" description="TOG" evidence="2">
    <location>
        <begin position="759"/>
        <end position="984"/>
    </location>
</feature>
<feature type="compositionally biased region" description="Low complexity" evidence="1">
    <location>
        <begin position="1618"/>
        <end position="1637"/>
    </location>
</feature>
<gene>
    <name evidence="4" type="primary">LOC105227823</name>
</gene>
<dbReference type="PANTHER" id="PTHR21567">
    <property type="entry name" value="CLASP"/>
    <property type="match status" value="1"/>
</dbReference>
<name>A0ABM3J3W9_BACDO</name>
<feature type="compositionally biased region" description="Low complexity" evidence="1">
    <location>
        <begin position="92"/>
        <end position="110"/>
    </location>
</feature>
<dbReference type="InterPro" id="IPR024395">
    <property type="entry name" value="CLASP_N_dom"/>
</dbReference>
<feature type="compositionally biased region" description="Low complexity" evidence="1">
    <location>
        <begin position="636"/>
        <end position="657"/>
    </location>
</feature>
<feature type="region of interest" description="Disordered" evidence="1">
    <location>
        <begin position="1514"/>
        <end position="1535"/>
    </location>
</feature>
<feature type="region of interest" description="Disordered" evidence="1">
    <location>
        <begin position="1252"/>
        <end position="1361"/>
    </location>
</feature>
<dbReference type="InterPro" id="IPR011989">
    <property type="entry name" value="ARM-like"/>
</dbReference>
<feature type="region of interest" description="Disordered" evidence="1">
    <location>
        <begin position="1657"/>
        <end position="1691"/>
    </location>
</feature>
<feature type="region of interest" description="Disordered" evidence="1">
    <location>
        <begin position="92"/>
        <end position="111"/>
    </location>
</feature>
<evidence type="ECO:0000259" key="2">
    <source>
        <dbReference type="SMART" id="SM01349"/>
    </source>
</evidence>
<feature type="region of interest" description="Disordered" evidence="1">
    <location>
        <begin position="1432"/>
        <end position="1473"/>
    </location>
</feature>
<feature type="region of interest" description="Disordered" evidence="1">
    <location>
        <begin position="737"/>
        <end position="756"/>
    </location>
</feature>
<feature type="region of interest" description="Disordered" evidence="1">
    <location>
        <begin position="600"/>
        <end position="731"/>
    </location>
</feature>
<dbReference type="SUPFAM" id="SSF48371">
    <property type="entry name" value="ARM repeat"/>
    <property type="match status" value="1"/>
</dbReference>
<dbReference type="GeneID" id="105227823"/>
<feature type="compositionally biased region" description="Low complexity" evidence="1">
    <location>
        <begin position="1282"/>
        <end position="1293"/>
    </location>
</feature>
<feature type="compositionally biased region" description="Polar residues" evidence="1">
    <location>
        <begin position="1432"/>
        <end position="1450"/>
    </location>
</feature>